<dbReference type="Pfam" id="PF07233">
    <property type="entry name" value="DUF1425"/>
    <property type="match status" value="1"/>
</dbReference>
<dbReference type="Gene3D" id="2.60.40.3230">
    <property type="match status" value="1"/>
</dbReference>
<dbReference type="AlphaFoldDB" id="A0A4Y5YFQ5"/>
<reference evidence="2 3" key="1">
    <citation type="submission" date="2019-06" db="EMBL/GenBank/DDBJ databases">
        <title>The genome of Shewanella sp. SM1901.</title>
        <authorList>
            <person name="Cha Q."/>
        </authorList>
    </citation>
    <scope>NUCLEOTIDE SEQUENCE [LARGE SCALE GENOMIC DNA]</scope>
    <source>
        <strain evidence="2 3">SM1901</strain>
    </source>
</reference>
<dbReference type="InterPro" id="IPR010824">
    <property type="entry name" value="DUF1425"/>
</dbReference>
<accession>A0A4Y5YFQ5</accession>
<organism evidence="2 3">
    <name type="scientific">Shewanella polaris</name>
    <dbReference type="NCBI Taxonomy" id="2588449"/>
    <lineage>
        <taxon>Bacteria</taxon>
        <taxon>Pseudomonadati</taxon>
        <taxon>Pseudomonadota</taxon>
        <taxon>Gammaproteobacteria</taxon>
        <taxon>Alteromonadales</taxon>
        <taxon>Shewanellaceae</taxon>
        <taxon>Shewanella</taxon>
    </lineage>
</organism>
<dbReference type="EMBL" id="CP041036">
    <property type="protein sequence ID" value="QDE31620.1"/>
    <property type="molecule type" value="Genomic_DNA"/>
</dbReference>
<proteinExistence type="predicted"/>
<name>A0A4Y5YFQ5_9GAMM</name>
<keyword evidence="1" id="KW-0732">Signal</keyword>
<evidence type="ECO:0000313" key="3">
    <source>
        <dbReference type="Proteomes" id="UP000319809"/>
    </source>
</evidence>
<feature type="signal peptide" evidence="1">
    <location>
        <begin position="1"/>
        <end position="19"/>
    </location>
</feature>
<protein>
    <submittedName>
        <fullName evidence="2">DUF1425 domain-containing protein</fullName>
    </submittedName>
</protein>
<dbReference type="PROSITE" id="PS51257">
    <property type="entry name" value="PROKAR_LIPOPROTEIN"/>
    <property type="match status" value="1"/>
</dbReference>
<dbReference type="CDD" id="cd09030">
    <property type="entry name" value="DUF1425"/>
    <property type="match status" value="1"/>
</dbReference>
<feature type="chain" id="PRO_5021222690" evidence="1">
    <location>
        <begin position="20"/>
        <end position="130"/>
    </location>
</feature>
<dbReference type="InterPro" id="IPR038483">
    <property type="entry name" value="YcfL-like_sf"/>
</dbReference>
<evidence type="ECO:0000313" key="2">
    <source>
        <dbReference type="EMBL" id="QDE31620.1"/>
    </source>
</evidence>
<dbReference type="KEGG" id="spol:FH971_11975"/>
<evidence type="ECO:0000256" key="1">
    <source>
        <dbReference type="SAM" id="SignalP"/>
    </source>
</evidence>
<gene>
    <name evidence="2" type="ORF">FH971_11975</name>
</gene>
<dbReference type="RefSeq" id="WP_137226800.1">
    <property type="nucleotide sequence ID" value="NZ_CP041036.1"/>
</dbReference>
<sequence length="130" mass="14109">MKITSLCFIASALLLSACAHNTAGIAVDSSGLVRVDSASFASDIKVTNISSHMVADLLKASALIQSKSSTDLRVQYKFTWFDANGLTVEDEASSWKSVKLHGMQQLQVSGVAPNTQAIRFEIYVRETFSY</sequence>
<keyword evidence="3" id="KW-1185">Reference proteome</keyword>
<dbReference type="Proteomes" id="UP000319809">
    <property type="component" value="Chromosome"/>
</dbReference>